<dbReference type="KEGG" id="mvu:Metvu_1642"/>
<evidence type="ECO:0000313" key="3">
    <source>
        <dbReference type="Proteomes" id="UP000002063"/>
    </source>
</evidence>
<evidence type="ECO:0000313" key="2">
    <source>
        <dbReference type="EMBL" id="ACX73495.1"/>
    </source>
</evidence>
<dbReference type="HOGENOM" id="CLU_651545_0_0_2"/>
<dbReference type="AlphaFoldDB" id="C9RDW6"/>
<gene>
    <name evidence="2" type="ordered locus">Metvu_1642</name>
</gene>
<keyword evidence="1" id="KW-0812">Transmembrane</keyword>
<reference evidence="2" key="1">
    <citation type="submission" date="2009-10" db="EMBL/GenBank/DDBJ databases">
        <title>Complete sequence of chromosome of Methanocaldococcus vulcanius M7.</title>
        <authorList>
            <consortium name="US DOE Joint Genome Institute"/>
            <person name="Lucas S."/>
            <person name="Copeland A."/>
            <person name="Lapidus A."/>
            <person name="Glavina del Rio T."/>
            <person name="Dalin E."/>
            <person name="Tice H."/>
            <person name="Bruce D."/>
            <person name="Goodwin L."/>
            <person name="Pitluck S."/>
            <person name="Lcollab F.I."/>
            <person name="Brettin T."/>
            <person name="Detter J.C."/>
            <person name="Han C."/>
            <person name="Tapia R."/>
            <person name="Kuske C.R."/>
            <person name="Schmutz J."/>
            <person name="Larimer F."/>
            <person name="Land M."/>
            <person name="Hauser L."/>
            <person name="Kyrpides N."/>
            <person name="Ovchinikova G."/>
            <person name="Sieprawska-Lupa M."/>
            <person name="Whitman W.B."/>
            <person name="Woyke T."/>
        </authorList>
    </citation>
    <scope>NUCLEOTIDE SEQUENCE [LARGE SCALE GENOMIC DNA]</scope>
    <source>
        <strain evidence="2">M7</strain>
    </source>
</reference>
<dbReference type="eggNOG" id="arCOG09676">
    <property type="taxonomic scope" value="Archaea"/>
</dbReference>
<organism evidence="2 3">
    <name type="scientific">Methanocaldococcus vulcanius (strain ATCC 700851 / DSM 12094 / M7)</name>
    <name type="common">Methanococcus vulcanius</name>
    <dbReference type="NCBI Taxonomy" id="579137"/>
    <lineage>
        <taxon>Archaea</taxon>
        <taxon>Methanobacteriati</taxon>
        <taxon>Methanobacteriota</taxon>
        <taxon>Methanomada group</taxon>
        <taxon>Methanococci</taxon>
        <taxon>Methanococcales</taxon>
        <taxon>Methanocaldococcaceae</taxon>
        <taxon>Methanocaldococcus</taxon>
    </lineage>
</organism>
<evidence type="ECO:0000256" key="1">
    <source>
        <dbReference type="SAM" id="Phobius"/>
    </source>
</evidence>
<name>C9RDW6_METVM</name>
<sequence length="421" mass="50179">MKKLLSFIFLIFLIYSFGVSSAEVCPFKDGFIIIYHDIGYDKLFGYTYNDSKILYFNNSKTLMDITPISDYYFPELYHNIPYYYCGSTNNLTILSFGYFYFPKNGDGIVFLGVLVYTTKDNKINYTEKILWADVFYSVDDFDISPPACSSNEALLVYCYKMKADYPENILVLINNTNITELKKFEDDNYYTTFQHYIYQPIFIFTIYDSKAKKFYILDGRLSNTSFPLYSYYGGKIHFEDNITLPKYENISWECIDFYSINGTLYIVMKEYNYSFGSYIDKKPYLLLWRNKTIKIISNYSNPYYFAKIKGGEIPIEKSYLKRIFRDKYENIRITDLAYNNGMLLIETEENHKLHYYIIKNNSIEEIKLKNIIKLYKTKHTLWDDIKKTLEPKIYWIIHNWYVIVLVIAGLLWSLVLFYGKR</sequence>
<dbReference type="STRING" id="579137.Metvu_1642"/>
<keyword evidence="3" id="KW-1185">Reference proteome</keyword>
<keyword evidence="1" id="KW-0472">Membrane</keyword>
<dbReference type="EMBL" id="CP001787">
    <property type="protein sequence ID" value="ACX73495.1"/>
    <property type="molecule type" value="Genomic_DNA"/>
</dbReference>
<keyword evidence="1" id="KW-1133">Transmembrane helix</keyword>
<proteinExistence type="predicted"/>
<dbReference type="GeneID" id="8514002"/>
<dbReference type="RefSeq" id="WP_015733714.1">
    <property type="nucleotide sequence ID" value="NC_013407.1"/>
</dbReference>
<protein>
    <submittedName>
        <fullName evidence="2">Uncharacterized protein</fullName>
    </submittedName>
</protein>
<dbReference type="OrthoDB" id="65515at2157"/>
<dbReference type="Proteomes" id="UP000002063">
    <property type="component" value="Chromosome"/>
</dbReference>
<feature type="transmembrane region" description="Helical" evidence="1">
    <location>
        <begin position="400"/>
        <end position="419"/>
    </location>
</feature>
<accession>C9RDW6</accession>